<evidence type="ECO:0000256" key="4">
    <source>
        <dbReference type="ARBA" id="ARBA00023163"/>
    </source>
</evidence>
<comment type="subcellular location">
    <subcellularLocation>
        <location evidence="1">Nucleus</location>
    </subcellularLocation>
</comment>
<dbReference type="GO" id="GO:0000976">
    <property type="term" value="F:transcription cis-regulatory region binding"/>
    <property type="evidence" value="ECO:0007669"/>
    <property type="project" value="TreeGrafter"/>
</dbReference>
<dbReference type="PROSITE" id="PS50811">
    <property type="entry name" value="WRKY"/>
    <property type="match status" value="1"/>
</dbReference>
<keyword evidence="8" id="KW-1185">Reference proteome</keyword>
<comment type="caution">
    <text evidence="7">The sequence shown here is derived from an EMBL/GenBank/DDBJ whole genome shotgun (WGS) entry which is preliminary data.</text>
</comment>
<sequence length="219" mass="23765">MDEAPKSLILKGWKLAFSSDSMRGSGASSQGDLTSSRLEVAERRVIRVAVPEIGNPELPPDDGHTWRKYGQKRILNSIFPRGYYRCTHQKSYQCPAKKTVQRLDVDPSILEVTYINHHICHLSSTAPSLAPPPPPHLLPSGGVVVNHLLTSAASNSGKMWLPLSTETGEGDAEYGVVHMADTMFNSGGAAGTSNSFMDLLIFQANAKDDSSVIRHGINL</sequence>
<dbReference type="Proteomes" id="UP001345219">
    <property type="component" value="Chromosome 7"/>
</dbReference>
<dbReference type="InterPro" id="IPR003657">
    <property type="entry name" value="WRKY_dom"/>
</dbReference>
<reference evidence="7 8" key="1">
    <citation type="journal article" date="2023" name="Hortic Res">
        <title>Pangenome of water caltrop reveals structural variations and asymmetric subgenome divergence after allopolyploidization.</title>
        <authorList>
            <person name="Zhang X."/>
            <person name="Chen Y."/>
            <person name="Wang L."/>
            <person name="Yuan Y."/>
            <person name="Fang M."/>
            <person name="Shi L."/>
            <person name="Lu R."/>
            <person name="Comes H.P."/>
            <person name="Ma Y."/>
            <person name="Chen Y."/>
            <person name="Huang G."/>
            <person name="Zhou Y."/>
            <person name="Zheng Z."/>
            <person name="Qiu Y."/>
        </authorList>
    </citation>
    <scope>NUCLEOTIDE SEQUENCE [LARGE SCALE GENOMIC DNA]</scope>
    <source>
        <tissue evidence="7">Roots</tissue>
    </source>
</reference>
<keyword evidence="5" id="KW-0539">Nucleus</keyword>
<gene>
    <name evidence="7" type="ORF">SAY87_007919</name>
</gene>
<evidence type="ECO:0000313" key="8">
    <source>
        <dbReference type="Proteomes" id="UP001345219"/>
    </source>
</evidence>
<dbReference type="PANTHER" id="PTHR32096">
    <property type="entry name" value="WRKY TRANSCRIPTION FACTOR 30-RELATED-RELATED"/>
    <property type="match status" value="1"/>
</dbReference>
<accession>A0AAN7QFH6</accession>
<keyword evidence="3" id="KW-0238">DNA-binding</keyword>
<dbReference type="InterPro" id="IPR044810">
    <property type="entry name" value="WRKY_plant"/>
</dbReference>
<dbReference type="PANTHER" id="PTHR32096:SF146">
    <property type="entry name" value="WRKY TRANSCRIPTION FACTOR 19-RELATED"/>
    <property type="match status" value="1"/>
</dbReference>
<organism evidence="7 8">
    <name type="scientific">Trapa incisa</name>
    <dbReference type="NCBI Taxonomy" id="236973"/>
    <lineage>
        <taxon>Eukaryota</taxon>
        <taxon>Viridiplantae</taxon>
        <taxon>Streptophyta</taxon>
        <taxon>Embryophyta</taxon>
        <taxon>Tracheophyta</taxon>
        <taxon>Spermatophyta</taxon>
        <taxon>Magnoliopsida</taxon>
        <taxon>eudicotyledons</taxon>
        <taxon>Gunneridae</taxon>
        <taxon>Pentapetalae</taxon>
        <taxon>rosids</taxon>
        <taxon>malvids</taxon>
        <taxon>Myrtales</taxon>
        <taxon>Lythraceae</taxon>
        <taxon>Trapa</taxon>
    </lineage>
</organism>
<protein>
    <recommendedName>
        <fullName evidence="6">WRKY domain-containing protein</fullName>
    </recommendedName>
</protein>
<evidence type="ECO:0000256" key="3">
    <source>
        <dbReference type="ARBA" id="ARBA00023125"/>
    </source>
</evidence>
<dbReference type="GO" id="GO:0005634">
    <property type="term" value="C:nucleus"/>
    <property type="evidence" value="ECO:0007669"/>
    <property type="project" value="UniProtKB-SubCell"/>
</dbReference>
<proteinExistence type="predicted"/>
<evidence type="ECO:0000313" key="7">
    <source>
        <dbReference type="EMBL" id="KAK4766277.1"/>
    </source>
</evidence>
<dbReference type="AlphaFoldDB" id="A0AAN7QFH6"/>
<keyword evidence="4" id="KW-0804">Transcription</keyword>
<keyword evidence="2" id="KW-0805">Transcription regulation</keyword>
<dbReference type="SMART" id="SM00774">
    <property type="entry name" value="WRKY"/>
    <property type="match status" value="1"/>
</dbReference>
<evidence type="ECO:0000259" key="6">
    <source>
        <dbReference type="PROSITE" id="PS50811"/>
    </source>
</evidence>
<evidence type="ECO:0000256" key="5">
    <source>
        <dbReference type="ARBA" id="ARBA00023242"/>
    </source>
</evidence>
<dbReference type="InterPro" id="IPR036576">
    <property type="entry name" value="WRKY_dom_sf"/>
</dbReference>
<dbReference type="EMBL" id="JAXIOK010000007">
    <property type="protein sequence ID" value="KAK4766277.1"/>
    <property type="molecule type" value="Genomic_DNA"/>
</dbReference>
<dbReference type="Gene3D" id="2.20.25.80">
    <property type="entry name" value="WRKY domain"/>
    <property type="match status" value="1"/>
</dbReference>
<dbReference type="GO" id="GO:0003700">
    <property type="term" value="F:DNA-binding transcription factor activity"/>
    <property type="evidence" value="ECO:0007669"/>
    <property type="project" value="InterPro"/>
</dbReference>
<feature type="domain" description="WRKY" evidence="6">
    <location>
        <begin position="61"/>
        <end position="118"/>
    </location>
</feature>
<name>A0AAN7QFH6_9MYRT</name>
<dbReference type="SUPFAM" id="SSF118290">
    <property type="entry name" value="WRKY DNA-binding domain"/>
    <property type="match status" value="1"/>
</dbReference>
<evidence type="ECO:0000256" key="2">
    <source>
        <dbReference type="ARBA" id="ARBA00023015"/>
    </source>
</evidence>
<evidence type="ECO:0000256" key="1">
    <source>
        <dbReference type="ARBA" id="ARBA00004123"/>
    </source>
</evidence>
<dbReference type="Pfam" id="PF03106">
    <property type="entry name" value="WRKY"/>
    <property type="match status" value="1"/>
</dbReference>